<proteinExistence type="inferred from homology"/>
<dbReference type="InterPro" id="IPR016292">
    <property type="entry name" value="Epoxide_hydrolase"/>
</dbReference>
<dbReference type="Gene3D" id="3.40.50.1820">
    <property type="entry name" value="alpha/beta hydrolase"/>
    <property type="match status" value="1"/>
</dbReference>
<evidence type="ECO:0000256" key="1">
    <source>
        <dbReference type="ARBA" id="ARBA00010088"/>
    </source>
</evidence>
<protein>
    <submittedName>
        <fullName evidence="5">Pimeloyl-ACP methyl ester carboxylesterase</fullName>
    </submittedName>
</protein>
<sequence>MEVRPFRIDVAHDVLDDLRWRLERARPAAELPGAGWDYGTNGEYLAELVTYWRTRFDWRKVERRLNELPNVRVEVDGLDVHLVVQRGEGPDPLPIVLVHGWPSGYLEMTRLIPLLADPGAHGADQADAFHVVVPSLPGFGFSDAPRSRGYGYARMAATVRRVVTEGLGYRRYGLHGTGLGAYVNGRIALADPEAVVGLHTHDPALTLPLSAGSPRTEAEEAFLAYAREWNAEEGAYGALHRTKPQSLAHALNDSPVGLLSWLVEKYRSWSDCDEDVERRYSKDDLLTSATLYWVTGSIGSSIRVYYERVRADPPIPPGTRLRVPTGVAMPRAIPGNPPRRATREMIGRTHDIHHWVDLSSGGHFASWEEPELVAASIRDFFRPLR</sequence>
<evidence type="ECO:0000256" key="3">
    <source>
        <dbReference type="ARBA" id="ARBA00022801"/>
    </source>
</evidence>
<dbReference type="PANTHER" id="PTHR21661">
    <property type="entry name" value="EPOXIDE HYDROLASE 1-RELATED"/>
    <property type="match status" value="1"/>
</dbReference>
<keyword evidence="2" id="KW-0058">Aromatic hydrocarbons catabolism</keyword>
<dbReference type="InterPro" id="IPR010497">
    <property type="entry name" value="Epoxide_hydro_N"/>
</dbReference>
<feature type="domain" description="Epoxide hydrolase N-terminal" evidence="4">
    <location>
        <begin position="3"/>
        <end position="108"/>
    </location>
</feature>
<dbReference type="InterPro" id="IPR029058">
    <property type="entry name" value="AB_hydrolase_fold"/>
</dbReference>
<keyword evidence="3" id="KW-0378">Hydrolase</keyword>
<dbReference type="Pfam" id="PF06441">
    <property type="entry name" value="EHN"/>
    <property type="match status" value="1"/>
</dbReference>
<dbReference type="EMBL" id="JACHJU010000007">
    <property type="protein sequence ID" value="MBB4944178.1"/>
    <property type="molecule type" value="Genomic_DNA"/>
</dbReference>
<evidence type="ECO:0000313" key="6">
    <source>
        <dbReference type="Proteomes" id="UP000534286"/>
    </source>
</evidence>
<dbReference type="AlphaFoldDB" id="A0A7W7S5C7"/>
<reference evidence="5 6" key="1">
    <citation type="submission" date="2020-08" db="EMBL/GenBank/DDBJ databases">
        <title>Sequencing the genomes of 1000 actinobacteria strains.</title>
        <authorList>
            <person name="Klenk H.-P."/>
        </authorList>
    </citation>
    <scope>NUCLEOTIDE SEQUENCE [LARGE SCALE GENOMIC DNA]</scope>
    <source>
        <strain evidence="5 6">DSM 43023</strain>
    </source>
</reference>
<dbReference type="PANTHER" id="PTHR21661:SF35">
    <property type="entry name" value="EPOXIDE HYDROLASE"/>
    <property type="match status" value="1"/>
</dbReference>
<evidence type="ECO:0000259" key="4">
    <source>
        <dbReference type="Pfam" id="PF06441"/>
    </source>
</evidence>
<dbReference type="GO" id="GO:0004301">
    <property type="term" value="F:epoxide hydrolase activity"/>
    <property type="evidence" value="ECO:0007669"/>
    <property type="project" value="TreeGrafter"/>
</dbReference>
<dbReference type="PIRSF" id="PIRSF001112">
    <property type="entry name" value="Epoxide_hydrolase"/>
    <property type="match status" value="1"/>
</dbReference>
<dbReference type="GO" id="GO:0097176">
    <property type="term" value="P:epoxide metabolic process"/>
    <property type="evidence" value="ECO:0007669"/>
    <property type="project" value="TreeGrafter"/>
</dbReference>
<gene>
    <name evidence="5" type="ORF">FHR32_008581</name>
</gene>
<dbReference type="Proteomes" id="UP000534286">
    <property type="component" value="Unassembled WGS sequence"/>
</dbReference>
<dbReference type="PRINTS" id="PR00412">
    <property type="entry name" value="EPOXHYDRLASE"/>
</dbReference>
<name>A0A7W7S5C7_9ACTN</name>
<evidence type="ECO:0000256" key="2">
    <source>
        <dbReference type="ARBA" id="ARBA00022797"/>
    </source>
</evidence>
<organism evidence="5 6">
    <name type="scientific">Streptosporangium album</name>
    <dbReference type="NCBI Taxonomy" id="47479"/>
    <lineage>
        <taxon>Bacteria</taxon>
        <taxon>Bacillati</taxon>
        <taxon>Actinomycetota</taxon>
        <taxon>Actinomycetes</taxon>
        <taxon>Streptosporangiales</taxon>
        <taxon>Streptosporangiaceae</taxon>
        <taxon>Streptosporangium</taxon>
    </lineage>
</organism>
<keyword evidence="6" id="KW-1185">Reference proteome</keyword>
<evidence type="ECO:0000313" key="5">
    <source>
        <dbReference type="EMBL" id="MBB4944178.1"/>
    </source>
</evidence>
<dbReference type="SUPFAM" id="SSF53474">
    <property type="entry name" value="alpha/beta-Hydrolases"/>
    <property type="match status" value="1"/>
</dbReference>
<accession>A0A7W7S5C7</accession>
<dbReference type="InterPro" id="IPR000639">
    <property type="entry name" value="Epox_hydrolase-like"/>
</dbReference>
<dbReference type="RefSeq" id="WP_184760047.1">
    <property type="nucleotide sequence ID" value="NZ_BAABEK010000040.1"/>
</dbReference>
<comment type="caution">
    <text evidence="5">The sequence shown here is derived from an EMBL/GenBank/DDBJ whole genome shotgun (WGS) entry which is preliminary data.</text>
</comment>
<comment type="similarity">
    <text evidence="1">Belongs to the peptidase S33 family.</text>
</comment>